<proteinExistence type="predicted"/>
<comment type="subcellular location">
    <subcellularLocation>
        <location evidence="1">Membrane</location>
        <topology evidence="1">Multi-pass membrane protein</topology>
    </subcellularLocation>
</comment>
<dbReference type="Proteomes" id="UP000000724">
    <property type="component" value="Contig Pc00c18"/>
</dbReference>
<dbReference type="GO" id="GO:0022857">
    <property type="term" value="F:transmembrane transporter activity"/>
    <property type="evidence" value="ECO:0007669"/>
    <property type="project" value="InterPro"/>
</dbReference>
<protein>
    <submittedName>
        <fullName evidence="3">Pc18g02240 protein</fullName>
    </submittedName>
</protein>
<evidence type="ECO:0000313" key="3">
    <source>
        <dbReference type="EMBL" id="CAP94448.1"/>
    </source>
</evidence>
<evidence type="ECO:0000256" key="1">
    <source>
        <dbReference type="ARBA" id="ARBA00004141"/>
    </source>
</evidence>
<dbReference type="InterPro" id="IPR020846">
    <property type="entry name" value="MFS_dom"/>
</dbReference>
<name>B6HCU8_PENRW</name>
<dbReference type="VEuPathDB" id="FungiDB:PCH_Pc18g02240"/>
<organism evidence="3 4">
    <name type="scientific">Penicillium rubens (strain ATCC 28089 / DSM 1075 / NRRL 1951 / Wisconsin 54-1255)</name>
    <name type="common">Penicillium chrysogenum</name>
    <dbReference type="NCBI Taxonomy" id="500485"/>
    <lineage>
        <taxon>Eukaryota</taxon>
        <taxon>Fungi</taxon>
        <taxon>Dikarya</taxon>
        <taxon>Ascomycota</taxon>
        <taxon>Pezizomycotina</taxon>
        <taxon>Eurotiomycetes</taxon>
        <taxon>Eurotiomycetidae</taxon>
        <taxon>Eurotiales</taxon>
        <taxon>Aspergillaceae</taxon>
        <taxon>Penicillium</taxon>
        <taxon>Penicillium chrysogenum species complex</taxon>
    </lineage>
</organism>
<evidence type="ECO:0000313" key="4">
    <source>
        <dbReference type="Proteomes" id="UP000000724"/>
    </source>
</evidence>
<keyword evidence="4" id="KW-1185">Reference proteome</keyword>
<dbReference type="EMBL" id="AM920433">
    <property type="protein sequence ID" value="CAP94448.1"/>
    <property type="molecule type" value="Genomic_DNA"/>
</dbReference>
<dbReference type="Gene3D" id="1.20.1720.10">
    <property type="entry name" value="Multidrug resistance protein D"/>
    <property type="match status" value="1"/>
</dbReference>
<evidence type="ECO:0000259" key="2">
    <source>
        <dbReference type="PROSITE" id="PS50850"/>
    </source>
</evidence>
<dbReference type="InterPro" id="IPR036259">
    <property type="entry name" value="MFS_trans_sf"/>
</dbReference>
<dbReference type="SUPFAM" id="SSF103473">
    <property type="entry name" value="MFS general substrate transporter"/>
    <property type="match status" value="1"/>
</dbReference>
<dbReference type="PROSITE" id="PS50850">
    <property type="entry name" value="MFS"/>
    <property type="match status" value="1"/>
</dbReference>
<feature type="domain" description="Major facilitator superfamily (MFS) profile" evidence="2">
    <location>
        <begin position="1"/>
        <end position="72"/>
    </location>
</feature>
<dbReference type="OrthoDB" id="6770063at2759"/>
<dbReference type="AlphaFoldDB" id="B6HCU8"/>
<dbReference type="BioCyc" id="PCHR:PC18G02240-MONOMER"/>
<dbReference type="GO" id="GO:0016020">
    <property type="term" value="C:membrane"/>
    <property type="evidence" value="ECO:0007669"/>
    <property type="project" value="UniProtKB-SubCell"/>
</dbReference>
<sequence length="72" mass="7397">MQIAKSYCRGISLSMPMLIAARFLTGIGVSGLVDVISSLLNDLVSPSEVAVLRSYLSVASTLGISSGDPIGP</sequence>
<dbReference type="HOGENOM" id="CLU_2722959_0_0_1"/>
<reference evidence="3 4" key="1">
    <citation type="journal article" date="2008" name="Nat. Biotechnol.">
        <title>Genome sequencing and analysis of the filamentous fungus Penicillium chrysogenum.</title>
        <authorList>
            <person name="van den Berg M.A."/>
            <person name="Albang R."/>
            <person name="Albermann K."/>
            <person name="Badger J.H."/>
            <person name="Daran J.-M."/>
            <person name="Driessen A.J.M."/>
            <person name="Garcia-Estrada C."/>
            <person name="Fedorova N.D."/>
            <person name="Harris D.M."/>
            <person name="Heijne W.H.M."/>
            <person name="Joardar V.S."/>
            <person name="Kiel J.A.K.W."/>
            <person name="Kovalchuk A."/>
            <person name="Martin J.F."/>
            <person name="Nierman W.C."/>
            <person name="Nijland J.G."/>
            <person name="Pronk J.T."/>
            <person name="Roubos J.A."/>
            <person name="van der Klei I.J."/>
            <person name="van Peij N.N.M.E."/>
            <person name="Veenhuis M."/>
            <person name="von Doehren H."/>
            <person name="Wagner C."/>
            <person name="Wortman J.R."/>
            <person name="Bovenberg R.A.L."/>
        </authorList>
    </citation>
    <scope>NUCLEOTIDE SEQUENCE [LARGE SCALE GENOMIC DNA]</scope>
    <source>
        <strain evidence="4">ATCC 28089 / DSM 1075 / NRRL 1951 / Wisconsin 54-1255</strain>
    </source>
</reference>
<gene>
    <name evidence="3" type="ORF">Pc18g02240</name>
    <name evidence="3" type="ORF">PCH_Pc18g02240</name>
</gene>
<accession>B6HCU8</accession>